<accession>A0A9Q0K5G7</accession>
<reference evidence="2" key="1">
    <citation type="journal article" date="2023" name="Plant J.">
        <title>The genome of the king protea, Protea cynaroides.</title>
        <authorList>
            <person name="Chang J."/>
            <person name="Duong T.A."/>
            <person name="Schoeman C."/>
            <person name="Ma X."/>
            <person name="Roodt D."/>
            <person name="Barker N."/>
            <person name="Li Z."/>
            <person name="Van de Peer Y."/>
            <person name="Mizrachi E."/>
        </authorList>
    </citation>
    <scope>NUCLEOTIDE SEQUENCE</scope>
    <source>
        <tissue evidence="2">Young leaves</tissue>
    </source>
</reference>
<dbReference type="AlphaFoldDB" id="A0A9Q0K5G7"/>
<evidence type="ECO:0000313" key="2">
    <source>
        <dbReference type="EMBL" id="KAJ4964549.1"/>
    </source>
</evidence>
<evidence type="ECO:0000313" key="3">
    <source>
        <dbReference type="Proteomes" id="UP001141806"/>
    </source>
</evidence>
<keyword evidence="3" id="KW-1185">Reference proteome</keyword>
<feature type="region of interest" description="Disordered" evidence="1">
    <location>
        <begin position="65"/>
        <end position="104"/>
    </location>
</feature>
<sequence>MDGCAELINCREKKRKREPTKNLKKQVAGGEKGFQGDDSCILMNVRPSTLMHACSSQICLHDKNSFQLQQRRKKKKEKEKSSGEDTSMQTKKMIFTHRCLAKTN</sequence>
<gene>
    <name evidence="2" type="ORF">NE237_016398</name>
</gene>
<name>A0A9Q0K5G7_9MAGN</name>
<dbReference type="Proteomes" id="UP001141806">
    <property type="component" value="Unassembled WGS sequence"/>
</dbReference>
<protein>
    <submittedName>
        <fullName evidence="2">Uncharacterized protein</fullName>
    </submittedName>
</protein>
<comment type="caution">
    <text evidence="2">The sequence shown here is derived from an EMBL/GenBank/DDBJ whole genome shotgun (WGS) entry which is preliminary data.</text>
</comment>
<proteinExistence type="predicted"/>
<evidence type="ECO:0000256" key="1">
    <source>
        <dbReference type="SAM" id="MobiDB-lite"/>
    </source>
</evidence>
<organism evidence="2 3">
    <name type="scientific">Protea cynaroides</name>
    <dbReference type="NCBI Taxonomy" id="273540"/>
    <lineage>
        <taxon>Eukaryota</taxon>
        <taxon>Viridiplantae</taxon>
        <taxon>Streptophyta</taxon>
        <taxon>Embryophyta</taxon>
        <taxon>Tracheophyta</taxon>
        <taxon>Spermatophyta</taxon>
        <taxon>Magnoliopsida</taxon>
        <taxon>Proteales</taxon>
        <taxon>Proteaceae</taxon>
        <taxon>Protea</taxon>
    </lineage>
</organism>
<dbReference type="EMBL" id="JAMYWD010000007">
    <property type="protein sequence ID" value="KAJ4964549.1"/>
    <property type="molecule type" value="Genomic_DNA"/>
</dbReference>